<dbReference type="AlphaFoldDB" id="A0A0V0RCB2"/>
<accession>A0A0V0RCB2</accession>
<proteinExistence type="predicted"/>
<name>A0A0V0RCB2_9BILA</name>
<keyword evidence="2" id="KW-1185">Reference proteome</keyword>
<reference evidence="1 2" key="1">
    <citation type="submission" date="2015-01" db="EMBL/GenBank/DDBJ databases">
        <title>Evolution of Trichinella species and genotypes.</title>
        <authorList>
            <person name="Korhonen P.K."/>
            <person name="Edoardo P."/>
            <person name="Giuseppe L.R."/>
            <person name="Gasser R.B."/>
        </authorList>
    </citation>
    <scope>NUCLEOTIDE SEQUENCE [LARGE SCALE GENOMIC DNA]</scope>
    <source>
        <strain evidence="1">ISS37</strain>
    </source>
</reference>
<dbReference type="Proteomes" id="UP000054630">
    <property type="component" value="Unassembled WGS sequence"/>
</dbReference>
<sequence length="83" mass="9114">MKSGTFVAEQTTAHQHWSKTIFVCLSVDIRFRVPCGDTGITAVVVVLCDACFSSFTDYILGISYTNQLHLRLIQCGKISEAAV</sequence>
<gene>
    <name evidence="1" type="ORF">T07_9108</name>
</gene>
<protein>
    <submittedName>
        <fullName evidence="1">Uncharacterized protein</fullName>
    </submittedName>
</protein>
<evidence type="ECO:0000313" key="2">
    <source>
        <dbReference type="Proteomes" id="UP000054630"/>
    </source>
</evidence>
<evidence type="ECO:0000313" key="1">
    <source>
        <dbReference type="EMBL" id="KRX12150.1"/>
    </source>
</evidence>
<dbReference type="EMBL" id="JYDL01000717">
    <property type="protein sequence ID" value="KRX12150.1"/>
    <property type="molecule type" value="Genomic_DNA"/>
</dbReference>
<organism evidence="1 2">
    <name type="scientific">Trichinella nelsoni</name>
    <dbReference type="NCBI Taxonomy" id="6336"/>
    <lineage>
        <taxon>Eukaryota</taxon>
        <taxon>Metazoa</taxon>
        <taxon>Ecdysozoa</taxon>
        <taxon>Nematoda</taxon>
        <taxon>Enoplea</taxon>
        <taxon>Dorylaimia</taxon>
        <taxon>Trichinellida</taxon>
        <taxon>Trichinellidae</taxon>
        <taxon>Trichinella</taxon>
    </lineage>
</organism>
<dbReference type="OrthoDB" id="10397458at2759"/>
<comment type="caution">
    <text evidence="1">The sequence shown here is derived from an EMBL/GenBank/DDBJ whole genome shotgun (WGS) entry which is preliminary data.</text>
</comment>